<dbReference type="Pfam" id="PF01855">
    <property type="entry name" value="POR_N"/>
    <property type="match status" value="1"/>
</dbReference>
<dbReference type="InterPro" id="IPR006367">
    <property type="entry name" value="Sirohaem_synthase_N"/>
</dbReference>
<evidence type="ECO:0000256" key="4">
    <source>
        <dbReference type="ARBA" id="ARBA00005010"/>
    </source>
</evidence>
<dbReference type="InterPro" id="IPR023173">
    <property type="entry name" value="NADPH_Cyt_P450_Rdtase_alpha"/>
</dbReference>
<dbReference type="InterPro" id="IPR039261">
    <property type="entry name" value="FNR_nucleotide-bd"/>
</dbReference>
<keyword evidence="20" id="KW-0627">Porphyrin biosynthesis</keyword>
<dbReference type="SUPFAM" id="SSF53790">
    <property type="entry name" value="Tetrapyrrole methylase"/>
    <property type="match status" value="1"/>
</dbReference>
<dbReference type="Gene3D" id="3.40.50.920">
    <property type="match status" value="1"/>
</dbReference>
<comment type="pathway">
    <text evidence="4">Porphyrin-containing compound metabolism; siroheme biosynthesis; sirohydrochlorin from precorrin-2: step 1/1.</text>
</comment>
<dbReference type="GO" id="GO:0008168">
    <property type="term" value="F:methyltransferase activity"/>
    <property type="evidence" value="ECO:0007669"/>
    <property type="project" value="UniProtKB-KW"/>
</dbReference>
<dbReference type="InterPro" id="IPR035996">
    <property type="entry name" value="4pyrrol_Methylase_sf"/>
</dbReference>
<dbReference type="NCBIfam" id="TIGR01470">
    <property type="entry name" value="cysG_Nterm"/>
    <property type="match status" value="1"/>
</dbReference>
<dbReference type="InterPro" id="IPR001433">
    <property type="entry name" value="OxRdtase_FAD/NAD-bd"/>
</dbReference>
<feature type="domain" description="FAD-binding FR-type" evidence="24">
    <location>
        <begin position="1164"/>
        <end position="1394"/>
    </location>
</feature>
<evidence type="ECO:0000256" key="18">
    <source>
        <dbReference type="ARBA" id="ARBA00023014"/>
    </source>
</evidence>
<dbReference type="InterPro" id="IPR029061">
    <property type="entry name" value="THDP-binding"/>
</dbReference>
<dbReference type="GO" id="GO:0004783">
    <property type="term" value="F:sulfite reductase (NADPH) activity"/>
    <property type="evidence" value="ECO:0007669"/>
    <property type="project" value="UniProtKB-EC"/>
</dbReference>
<dbReference type="FunFam" id="3.40.50.920:FF:000007">
    <property type="entry name" value="Pyruvate:ferredoxin (Flavodoxin) oxidoreductase"/>
    <property type="match status" value="1"/>
</dbReference>
<dbReference type="Pfam" id="PF13241">
    <property type="entry name" value="NAD_binding_7"/>
    <property type="match status" value="1"/>
</dbReference>
<evidence type="ECO:0000256" key="3">
    <source>
        <dbReference type="ARBA" id="ARBA00004774"/>
    </source>
</evidence>
<dbReference type="CDD" id="cd07034">
    <property type="entry name" value="TPP_PYR_PFOR_IOR-alpha_like"/>
    <property type="match status" value="1"/>
</dbReference>
<evidence type="ECO:0000256" key="20">
    <source>
        <dbReference type="ARBA" id="ARBA00023244"/>
    </source>
</evidence>
<dbReference type="Gene3D" id="2.40.30.10">
    <property type="entry name" value="Translation factors"/>
    <property type="match status" value="1"/>
</dbReference>
<evidence type="ECO:0000256" key="5">
    <source>
        <dbReference type="ARBA" id="ARBA00022448"/>
    </source>
</evidence>
<dbReference type="InterPro" id="IPR028162">
    <property type="entry name" value="Met8_C"/>
</dbReference>
<keyword evidence="12" id="KW-0479">Metal-binding</keyword>
<dbReference type="SUPFAM" id="SSF75615">
    <property type="entry name" value="Siroheme synthase middle domains-like"/>
    <property type="match status" value="1"/>
</dbReference>
<dbReference type="InterPro" id="IPR017927">
    <property type="entry name" value="FAD-bd_FR_type"/>
</dbReference>
<dbReference type="GO" id="GO:0016903">
    <property type="term" value="F:oxidoreductase activity, acting on the aldehyde or oxo group of donors"/>
    <property type="evidence" value="ECO:0007669"/>
    <property type="project" value="InterPro"/>
</dbReference>
<dbReference type="Pfam" id="PF00175">
    <property type="entry name" value="NAD_binding_1"/>
    <property type="match status" value="1"/>
</dbReference>
<keyword evidence="9" id="KW-0288">FMN</keyword>
<dbReference type="PROSITE" id="PS51384">
    <property type="entry name" value="FAD_FR"/>
    <property type="match status" value="1"/>
</dbReference>
<dbReference type="Pfam" id="PF14823">
    <property type="entry name" value="Sirohm_synth_C"/>
    <property type="match status" value="1"/>
</dbReference>
<evidence type="ECO:0000256" key="14">
    <source>
        <dbReference type="ARBA" id="ARBA00022857"/>
    </source>
</evidence>
<dbReference type="Gene3D" id="3.40.1010.10">
    <property type="entry name" value="Cobalt-precorrin-4 Transmethylase, Domain 1"/>
    <property type="match status" value="1"/>
</dbReference>
<dbReference type="Pfam" id="PF14824">
    <property type="entry name" value="Sirohm_synth_M"/>
    <property type="match status" value="1"/>
</dbReference>
<keyword evidence="10" id="KW-0808">Transferase</keyword>
<proteinExistence type="predicted"/>
<comment type="catalytic activity">
    <reaction evidence="22">
        <text>hydrogen sulfide + 3 NADP(+) + 3 H2O = sulfite + 3 NADPH + 4 H(+)</text>
        <dbReference type="Rhea" id="RHEA:13801"/>
        <dbReference type="ChEBI" id="CHEBI:15377"/>
        <dbReference type="ChEBI" id="CHEBI:15378"/>
        <dbReference type="ChEBI" id="CHEBI:17359"/>
        <dbReference type="ChEBI" id="CHEBI:29919"/>
        <dbReference type="ChEBI" id="CHEBI:57783"/>
        <dbReference type="ChEBI" id="CHEBI:58349"/>
        <dbReference type="EC" id="1.8.1.2"/>
    </reaction>
</comment>
<keyword evidence="7" id="KW-0489">Methyltransferase</keyword>
<evidence type="ECO:0000256" key="22">
    <source>
        <dbReference type="ARBA" id="ARBA00052219"/>
    </source>
</evidence>
<dbReference type="InterPro" id="IPR000878">
    <property type="entry name" value="4pyrrol_Mease"/>
</dbReference>
<dbReference type="SUPFAM" id="SSF52518">
    <property type="entry name" value="Thiamin diphosphate-binding fold (THDP-binding)"/>
    <property type="match status" value="1"/>
</dbReference>
<dbReference type="EMBL" id="JADGJD010000155">
    <property type="protein sequence ID" value="KAJ3054153.1"/>
    <property type="molecule type" value="Genomic_DNA"/>
</dbReference>
<keyword evidence="16" id="KW-0560">Oxidoreductase</keyword>
<dbReference type="InterPro" id="IPR014776">
    <property type="entry name" value="4pyrrole_Mease_sub2"/>
</dbReference>
<evidence type="ECO:0000256" key="21">
    <source>
        <dbReference type="ARBA" id="ARBA00047561"/>
    </source>
</evidence>
<dbReference type="InterPro" id="IPR028281">
    <property type="entry name" value="Sirohaem_synthase_central"/>
</dbReference>
<evidence type="ECO:0000256" key="7">
    <source>
        <dbReference type="ARBA" id="ARBA00022603"/>
    </source>
</evidence>
<evidence type="ECO:0000256" key="6">
    <source>
        <dbReference type="ARBA" id="ARBA00022485"/>
    </source>
</evidence>
<dbReference type="SUPFAM" id="SSF51735">
    <property type="entry name" value="NAD(P)-binding Rossmann-fold domains"/>
    <property type="match status" value="1"/>
</dbReference>
<gene>
    <name evidence="25" type="ORF">HK097_002533</name>
</gene>
<evidence type="ECO:0000256" key="10">
    <source>
        <dbReference type="ARBA" id="ARBA00022679"/>
    </source>
</evidence>
<keyword evidence="13" id="KW-0274">FAD</keyword>
<keyword evidence="8" id="KW-0285">Flavoprotein</keyword>
<dbReference type="Gene3D" id="3.30.950.10">
    <property type="entry name" value="Methyltransferase, Cobalt-precorrin-4 Transmethylase, Domain 2"/>
    <property type="match status" value="1"/>
</dbReference>
<dbReference type="SUPFAM" id="SSF52922">
    <property type="entry name" value="TK C-terminal domain-like"/>
    <property type="match status" value="1"/>
</dbReference>
<dbReference type="Pfam" id="PF17147">
    <property type="entry name" value="PFOR_II"/>
    <property type="match status" value="1"/>
</dbReference>
<dbReference type="GO" id="GO:0005829">
    <property type="term" value="C:cytosol"/>
    <property type="evidence" value="ECO:0007669"/>
    <property type="project" value="TreeGrafter"/>
</dbReference>
<dbReference type="FunFam" id="1.20.990.10:FF:000010">
    <property type="entry name" value="Sulfite reductase [NADPH] flavoprotein component"/>
    <property type="match status" value="1"/>
</dbReference>
<dbReference type="Pfam" id="PF00590">
    <property type="entry name" value="TP_methylase"/>
    <property type="match status" value="1"/>
</dbReference>
<evidence type="ECO:0000256" key="8">
    <source>
        <dbReference type="ARBA" id="ARBA00022630"/>
    </source>
</evidence>
<dbReference type="GO" id="GO:0010181">
    <property type="term" value="F:FMN binding"/>
    <property type="evidence" value="ECO:0007669"/>
    <property type="project" value="TreeGrafter"/>
</dbReference>
<evidence type="ECO:0000256" key="11">
    <source>
        <dbReference type="ARBA" id="ARBA00022691"/>
    </source>
</evidence>
<name>A0AAD5X378_9FUNG</name>
<dbReference type="GO" id="GO:0051539">
    <property type="term" value="F:4 iron, 4 sulfur cluster binding"/>
    <property type="evidence" value="ECO:0007669"/>
    <property type="project" value="UniProtKB-KW"/>
</dbReference>
<dbReference type="SUPFAM" id="SSF53323">
    <property type="entry name" value="Pyruvate-ferredoxin oxidoreductase, PFOR, domain III"/>
    <property type="match status" value="1"/>
</dbReference>
<keyword evidence="17" id="KW-0408">Iron</keyword>
<dbReference type="SUPFAM" id="SSF63380">
    <property type="entry name" value="Riboflavin synthase domain-like"/>
    <property type="match status" value="1"/>
</dbReference>
<dbReference type="PANTHER" id="PTHR19384:SF109">
    <property type="entry name" value="SULFITE REDUCTASE [NADPH] FLAVOPROTEIN COMPONENT"/>
    <property type="match status" value="1"/>
</dbReference>
<dbReference type="CDD" id="cd06207">
    <property type="entry name" value="CyPoR_like"/>
    <property type="match status" value="1"/>
</dbReference>
<keyword evidence="26" id="KW-1185">Reference proteome</keyword>
<dbReference type="Gene3D" id="3.40.920.10">
    <property type="entry name" value="Pyruvate-ferredoxin oxidoreductase, PFOR, domain III"/>
    <property type="match status" value="1"/>
</dbReference>
<comment type="pathway">
    <text evidence="3">Sulfur metabolism; hydrogen sulfide biosynthesis; hydrogen sulfide from sulfite (NADPH route): step 1/1.</text>
</comment>
<comment type="cofactor">
    <cofactor evidence="1">
        <name>FMN</name>
        <dbReference type="ChEBI" id="CHEBI:58210"/>
    </cofactor>
</comment>
<dbReference type="Gene3D" id="1.20.990.10">
    <property type="entry name" value="NADPH-cytochrome p450 Reductase, Chain A, domain 3"/>
    <property type="match status" value="1"/>
</dbReference>
<dbReference type="InterPro" id="IPR036291">
    <property type="entry name" value="NAD(P)-bd_dom_sf"/>
</dbReference>
<comment type="caution">
    <text evidence="25">The sequence shown here is derived from an EMBL/GenBank/DDBJ whole genome shotgun (WGS) entry which is preliminary data.</text>
</comment>
<dbReference type="SUPFAM" id="SSF52343">
    <property type="entry name" value="Ferredoxin reductase-like, C-terminal NADP-linked domain"/>
    <property type="match status" value="1"/>
</dbReference>
<evidence type="ECO:0000256" key="12">
    <source>
        <dbReference type="ARBA" id="ARBA00022723"/>
    </source>
</evidence>
<evidence type="ECO:0000256" key="16">
    <source>
        <dbReference type="ARBA" id="ARBA00023002"/>
    </source>
</evidence>
<evidence type="ECO:0000256" key="2">
    <source>
        <dbReference type="ARBA" id="ARBA00001974"/>
    </source>
</evidence>
<evidence type="ECO:0000256" key="19">
    <source>
        <dbReference type="ARBA" id="ARBA00023027"/>
    </source>
</evidence>
<dbReference type="Pfam" id="PF00667">
    <property type="entry name" value="FAD_binding_1"/>
    <property type="match status" value="1"/>
</dbReference>
<dbReference type="Gene3D" id="3.40.50.80">
    <property type="entry name" value="Nucleotide-binding domain of ferredoxin-NADP reductase (FNR) module"/>
    <property type="match status" value="1"/>
</dbReference>
<evidence type="ECO:0000256" key="17">
    <source>
        <dbReference type="ARBA" id="ARBA00023004"/>
    </source>
</evidence>
<keyword evidence="6" id="KW-0004">4Fe-4S</keyword>
<dbReference type="InterPro" id="IPR002869">
    <property type="entry name" value="Pyrv_flavodox_OxRed_cen"/>
</dbReference>
<dbReference type="GO" id="GO:0043115">
    <property type="term" value="F:precorrin-2 dehydrogenase activity"/>
    <property type="evidence" value="ECO:0007669"/>
    <property type="project" value="UniProtKB-EC"/>
</dbReference>
<dbReference type="PANTHER" id="PTHR19384">
    <property type="entry name" value="NITRIC OXIDE SYNTHASE-RELATED"/>
    <property type="match status" value="1"/>
</dbReference>
<dbReference type="InterPro" id="IPR009014">
    <property type="entry name" value="Transketo_C/PFOR_II"/>
</dbReference>
<dbReference type="GO" id="GO:0046872">
    <property type="term" value="F:metal ion binding"/>
    <property type="evidence" value="ECO:0007669"/>
    <property type="project" value="UniProtKB-KW"/>
</dbReference>
<dbReference type="InterPro" id="IPR033412">
    <property type="entry name" value="PFOR_II"/>
</dbReference>
<comment type="cofactor">
    <cofactor evidence="2">
        <name>FAD</name>
        <dbReference type="ChEBI" id="CHEBI:57692"/>
    </cofactor>
</comment>
<dbReference type="Gene3D" id="3.40.50.720">
    <property type="entry name" value="NAD(P)-binding Rossmann-like Domain"/>
    <property type="match status" value="1"/>
</dbReference>
<keyword evidence="11" id="KW-0949">S-adenosyl-L-methionine</keyword>
<evidence type="ECO:0000313" key="25">
    <source>
        <dbReference type="EMBL" id="KAJ3054153.1"/>
    </source>
</evidence>
<keyword evidence="5" id="KW-0813">Transport</keyword>
<keyword evidence="15" id="KW-0249">Electron transport</keyword>
<comment type="catalytic activity">
    <reaction evidence="21">
        <text>precorrin-2 + NAD(+) = sirohydrochlorin + NADH + 2 H(+)</text>
        <dbReference type="Rhea" id="RHEA:15613"/>
        <dbReference type="ChEBI" id="CHEBI:15378"/>
        <dbReference type="ChEBI" id="CHEBI:57540"/>
        <dbReference type="ChEBI" id="CHEBI:57945"/>
        <dbReference type="ChEBI" id="CHEBI:58351"/>
        <dbReference type="ChEBI" id="CHEBI:58827"/>
        <dbReference type="EC" id="1.3.1.76"/>
    </reaction>
</comment>
<evidence type="ECO:0000256" key="15">
    <source>
        <dbReference type="ARBA" id="ARBA00022982"/>
    </source>
</evidence>
<organism evidence="25 26">
    <name type="scientific">Rhizophlyctis rosea</name>
    <dbReference type="NCBI Taxonomy" id="64517"/>
    <lineage>
        <taxon>Eukaryota</taxon>
        <taxon>Fungi</taxon>
        <taxon>Fungi incertae sedis</taxon>
        <taxon>Chytridiomycota</taxon>
        <taxon>Chytridiomycota incertae sedis</taxon>
        <taxon>Chytridiomycetes</taxon>
        <taxon>Rhizophlyctidales</taxon>
        <taxon>Rhizophlyctidaceae</taxon>
        <taxon>Rhizophlyctis</taxon>
    </lineage>
</organism>
<dbReference type="Gene3D" id="3.30.160.110">
    <property type="entry name" value="Siroheme synthase, domain 2"/>
    <property type="match status" value="1"/>
</dbReference>
<keyword evidence="19" id="KW-0520">NAD</keyword>
<dbReference type="InterPro" id="IPR003097">
    <property type="entry name" value="CysJ-like_FAD-binding"/>
</dbReference>
<dbReference type="Gene3D" id="3.40.50.970">
    <property type="match status" value="1"/>
</dbReference>
<evidence type="ECO:0000256" key="9">
    <source>
        <dbReference type="ARBA" id="ARBA00022643"/>
    </source>
</evidence>
<protein>
    <recommendedName>
        <fullName evidence="24">FAD-binding FR-type domain-containing protein</fullName>
    </recommendedName>
</protein>
<comment type="function">
    <text evidence="23">This enzyme catalyzes the 6-electron reduction of sulfite to sulfide. This is one of several activities required for the biosynthesis of L-cysteine from sulfate.</text>
</comment>
<dbReference type="Proteomes" id="UP001212841">
    <property type="component" value="Unassembled WGS sequence"/>
</dbReference>
<keyword evidence="14" id="KW-0521">NADP</keyword>
<reference evidence="25" key="1">
    <citation type="submission" date="2020-05" db="EMBL/GenBank/DDBJ databases">
        <title>Phylogenomic resolution of chytrid fungi.</title>
        <authorList>
            <person name="Stajich J.E."/>
            <person name="Amses K."/>
            <person name="Simmons R."/>
            <person name="Seto K."/>
            <person name="Myers J."/>
            <person name="Bonds A."/>
            <person name="Quandt C.A."/>
            <person name="Barry K."/>
            <person name="Liu P."/>
            <person name="Grigoriev I."/>
            <person name="Longcore J.E."/>
            <person name="James T.Y."/>
        </authorList>
    </citation>
    <scope>NUCLEOTIDE SEQUENCE</scope>
    <source>
        <strain evidence="25">JEL0318</strain>
    </source>
</reference>
<dbReference type="InterPro" id="IPR014777">
    <property type="entry name" value="4pyrrole_Mease_sub1"/>
</dbReference>
<sequence>MGGLSVDDPTVPVPKGGASLILAWSIAGRNVLIVGGNDAAASRAFFALEADASVTLVTPDCHLTSSQLRTRVDRGELAWFNRSFEERDLDSKHLVFITAENESLARHVAIAAKQRKVPVNVLDAADASDFHFMSTYRDHALQIAVSTNGNGPKLASRIRRQIASSLPPNAGLAIQRLSALRQRIRSADPSPSSTSRRLRFINSISEAWPLEKLADLSDSEISHLVHSYVSGADHVAPHYVRKSEVKIVGAAVADPELLTRKAYNALASADLVVADSTVSREILDIVGGELVVLQVAAGRDHVELQLEGAVLSALKDGKDVVRVVAGDVAFGSAAEDIALFQKHGYSPVVLPGVSASVAAPLAAGIPLSKGTAADQLLFLSASQDGRLVNVPSFSATRTLVVDITTSALPQAVADLSSRGYPSELPVAVVPHHQHRAIRATISTLLSILKKDTFNGAATVVIGYVIENSIQTALSHKVEHVQPHTAVPRSVTKFDTYVPPQPREVTASVSIKKTHNTRLGSVQQISGQTAVSHVAYALSDLSFVYPVASTHTVGLDIARWSSNNVKNAFGTSHKTINMSTRTGAATVVHGALSAGAHATSVLSSEALPLMIPSMYHIASARKPVVFHVATQAATENHSVVSDYSDVMAASYTGFGLLGSGSVQEGHDLAVISHVAAHAAKHPVLHFFDGARIARESVKASVLDFTDLNTVVKSVAENVKGVDGFANVVERVMYELKDVLGHAYQVFEFVGARDAEVVVVVLGPAAELVEAAVHKLVKAGKKVGVLKVRLYRPWSAHHFLQALPKGVKKIAVVDQTSGGGAGHGPLYLDVTGSFYTGNWTGPVPAVINGRFKQGSGNYHPAAVDAVFQTLLSHQPVYGFSIALEGDDVSEADAKYVGEGVRQAVFWDAQEKETAAVGEAVTRYLAGQHQQVQSFVTHDAAQIVPVKITNLRFGSAETSPSLIRSADYGGVHDLEILQRYNVALSVKHRGVLVLNTGLKGAELEKEIPEVVKAEIVRRNLKVYAIDANQVAKDWTWFKGKFEEYVSLVLKSVFFKLAPGIDFAGAMKAVGEGVSGEKDYTIFRTKLGAVQRGLELLNTVDTAKWDVTYGGEKLPAFAEGTHPFDKVHLVEEEDLEPKAKHVKWHHAAWPVLFPEAYGVEKKLRPDVEDAHLVNVTENVRLTPKEYERNVFHLEMDILDGMRYEIGDALGVHGHNDPEHVAIFLKAYGLNPDDVVMVERKTEDGRSTSEVRTVNQMFTQVVDLFGKPGRKFYQALVDHAKDPKERVLLADLLSNAEDLQLLTDEETPTYADLLERFPSARPSLEDLLALIPAIKPRHYSIASAQSMHPNSVHLLIVLVDWKTKSGALRFGQCTRYLVHSKVGQQLCVSIKPSVMKLPKSLMAPVIMSGLGTGMAPFRAFIEERAYWRAQGKQVGPMVLYFGSRNRANEYLYGEELEAYHADGLLTHLRLAFSRDQKEKVYIQHKILEDQKLLEGYVMDEQGAFYLCGPTWPVPDVRDALVGAFEPRIGKKRAVEYLEELKEEDRYILEVY</sequence>
<accession>A0AAD5X378</accession>
<dbReference type="GO" id="GO:0050660">
    <property type="term" value="F:flavin adenine dinucleotide binding"/>
    <property type="evidence" value="ECO:0007669"/>
    <property type="project" value="TreeGrafter"/>
</dbReference>
<evidence type="ECO:0000313" key="26">
    <source>
        <dbReference type="Proteomes" id="UP001212841"/>
    </source>
</evidence>
<dbReference type="InterPro" id="IPR001709">
    <property type="entry name" value="Flavoprot_Pyr_Nucl_cyt_Rdtase"/>
</dbReference>
<dbReference type="InterPro" id="IPR017938">
    <property type="entry name" value="Riboflavin_synthase-like_b-brl"/>
</dbReference>
<evidence type="ECO:0000256" key="23">
    <source>
        <dbReference type="ARBA" id="ARBA00059320"/>
    </source>
</evidence>
<dbReference type="InterPro" id="IPR002880">
    <property type="entry name" value="Pyrv_Fd/Flavodoxin_OxRdtase_N"/>
</dbReference>
<evidence type="ECO:0000256" key="13">
    <source>
        <dbReference type="ARBA" id="ARBA00022827"/>
    </source>
</evidence>
<keyword evidence="18" id="KW-0411">Iron-sulfur</keyword>
<evidence type="ECO:0000256" key="1">
    <source>
        <dbReference type="ARBA" id="ARBA00001917"/>
    </source>
</evidence>
<dbReference type="GO" id="GO:0019354">
    <property type="term" value="P:siroheme biosynthetic process"/>
    <property type="evidence" value="ECO:0007669"/>
    <property type="project" value="InterPro"/>
</dbReference>
<dbReference type="PRINTS" id="PR00371">
    <property type="entry name" value="FPNCR"/>
</dbReference>
<dbReference type="GO" id="GO:0032259">
    <property type="term" value="P:methylation"/>
    <property type="evidence" value="ECO:0007669"/>
    <property type="project" value="UniProtKB-KW"/>
</dbReference>
<evidence type="ECO:0000259" key="24">
    <source>
        <dbReference type="PROSITE" id="PS51384"/>
    </source>
</evidence>